<dbReference type="InterPro" id="IPR023366">
    <property type="entry name" value="ATP_synth_asu-like_sf"/>
</dbReference>
<dbReference type="InterPro" id="IPR017938">
    <property type="entry name" value="Riboflavin_synthase-like_b-brl"/>
</dbReference>
<feature type="domain" description="Lumazine-binding" evidence="11">
    <location>
        <begin position="92"/>
        <end position="190"/>
    </location>
</feature>
<dbReference type="EC" id="2.5.1.9" evidence="4 9"/>
<organism evidence="12 13">
    <name type="scientific">Pseudanabaena frigida</name>
    <dbReference type="NCBI Taxonomy" id="945775"/>
    <lineage>
        <taxon>Bacteria</taxon>
        <taxon>Bacillati</taxon>
        <taxon>Cyanobacteriota</taxon>
        <taxon>Cyanophyceae</taxon>
        <taxon>Pseudanabaenales</taxon>
        <taxon>Pseudanabaenaceae</taxon>
        <taxon>Pseudanabaena</taxon>
    </lineage>
</organism>
<dbReference type="Pfam" id="PF00677">
    <property type="entry name" value="Lum_binding"/>
    <property type="match status" value="2"/>
</dbReference>
<protein>
    <recommendedName>
        <fullName evidence="5 9">Riboflavin synthase</fullName>
        <ecNumber evidence="4 9">2.5.1.9</ecNumber>
    </recommendedName>
</protein>
<dbReference type="GO" id="GO:0009231">
    <property type="term" value="P:riboflavin biosynthetic process"/>
    <property type="evidence" value="ECO:0007669"/>
    <property type="project" value="UniProtKB-KW"/>
</dbReference>
<evidence type="ECO:0000256" key="10">
    <source>
        <dbReference type="PROSITE-ProRule" id="PRU00524"/>
    </source>
</evidence>
<comment type="function">
    <text evidence="2">Catalyzes the dismutation of two molecules of 6,7-dimethyl-8-ribityllumazine, resulting in the formation of riboflavin and 5-amino-6-(D-ribitylamino)uracil.</text>
</comment>
<feature type="repeat" description="Lumazine-binding" evidence="10">
    <location>
        <begin position="1"/>
        <end position="91"/>
    </location>
</feature>
<reference evidence="12 13" key="2">
    <citation type="submission" date="2018-06" db="EMBL/GenBank/DDBJ databases">
        <title>Metagenomic assembly of (sub)arctic Cyanobacteria and their associated microbiome from non-axenic cultures.</title>
        <authorList>
            <person name="Baurain D."/>
        </authorList>
    </citation>
    <scope>NUCLEOTIDE SEQUENCE [LARGE SCALE GENOMIC DNA]</scope>
    <source>
        <strain evidence="12">ULC066bin1</strain>
    </source>
</reference>
<evidence type="ECO:0000256" key="3">
    <source>
        <dbReference type="ARBA" id="ARBA00004887"/>
    </source>
</evidence>
<gene>
    <name evidence="12" type="ORF">DCF19_13905</name>
</gene>
<dbReference type="FunFam" id="2.40.30.20:FF:000004">
    <property type="entry name" value="Riboflavin synthase, alpha subunit"/>
    <property type="match status" value="1"/>
</dbReference>
<evidence type="ECO:0000313" key="13">
    <source>
        <dbReference type="Proteomes" id="UP000249467"/>
    </source>
</evidence>
<evidence type="ECO:0000256" key="2">
    <source>
        <dbReference type="ARBA" id="ARBA00002803"/>
    </source>
</evidence>
<comment type="pathway">
    <text evidence="3">Cofactor biosynthesis; riboflavin biosynthesis; riboflavin from 2-hydroxy-3-oxobutyl phosphate and 5-amino-6-(D-ribitylamino)uracil: step 2/2.</text>
</comment>
<evidence type="ECO:0000256" key="4">
    <source>
        <dbReference type="ARBA" id="ARBA00012827"/>
    </source>
</evidence>
<dbReference type="SUPFAM" id="SSF63380">
    <property type="entry name" value="Riboflavin synthase domain-like"/>
    <property type="match status" value="2"/>
</dbReference>
<dbReference type="EMBL" id="QBML01000018">
    <property type="protein sequence ID" value="PZO39360.1"/>
    <property type="molecule type" value="Genomic_DNA"/>
</dbReference>
<reference evidence="12 13" key="1">
    <citation type="submission" date="2018-04" db="EMBL/GenBank/DDBJ databases">
        <authorList>
            <person name="Go L.Y."/>
            <person name="Mitchell J.A."/>
        </authorList>
    </citation>
    <scope>NUCLEOTIDE SEQUENCE [LARGE SCALE GENOMIC DNA]</scope>
    <source>
        <strain evidence="12">ULC066bin1</strain>
    </source>
</reference>
<evidence type="ECO:0000256" key="6">
    <source>
        <dbReference type="ARBA" id="ARBA00022619"/>
    </source>
</evidence>
<dbReference type="PANTHER" id="PTHR21098">
    <property type="entry name" value="RIBOFLAVIN SYNTHASE ALPHA CHAIN"/>
    <property type="match status" value="1"/>
</dbReference>
<comment type="catalytic activity">
    <reaction evidence="1">
        <text>2 6,7-dimethyl-8-(1-D-ribityl)lumazine + H(+) = 5-amino-6-(D-ribitylamino)uracil + riboflavin</text>
        <dbReference type="Rhea" id="RHEA:20772"/>
        <dbReference type="ChEBI" id="CHEBI:15378"/>
        <dbReference type="ChEBI" id="CHEBI:15934"/>
        <dbReference type="ChEBI" id="CHEBI:57986"/>
        <dbReference type="ChEBI" id="CHEBI:58201"/>
        <dbReference type="EC" id="2.5.1.9"/>
    </reaction>
</comment>
<dbReference type="PROSITE" id="PS51177">
    <property type="entry name" value="LUMAZINE_BIND"/>
    <property type="match status" value="2"/>
</dbReference>
<accession>A0A2W4W4U0</accession>
<evidence type="ECO:0000259" key="11">
    <source>
        <dbReference type="PROSITE" id="PS51177"/>
    </source>
</evidence>
<comment type="caution">
    <text evidence="12">The sequence shown here is derived from an EMBL/GenBank/DDBJ whole genome shotgun (WGS) entry which is preliminary data.</text>
</comment>
<feature type="domain" description="Lumazine-binding" evidence="11">
    <location>
        <begin position="1"/>
        <end position="91"/>
    </location>
</feature>
<keyword evidence="8" id="KW-0677">Repeat</keyword>
<dbReference type="AlphaFoldDB" id="A0A2W4W4U0"/>
<dbReference type="GO" id="GO:0004746">
    <property type="term" value="F:riboflavin synthase activity"/>
    <property type="evidence" value="ECO:0007669"/>
    <property type="project" value="UniProtKB-UniRule"/>
</dbReference>
<dbReference type="InterPro" id="IPR001783">
    <property type="entry name" value="Lumazine-bd"/>
</dbReference>
<sequence>MFTGLVQTIGIIEQRDRDRLVIHCPDLVAKIAIGDSVSVNGVCLTATYISDTNFVADVSPETLGRTNFSDRRLKYVNLETALAVGDKIGGHFVSGHIDGMGKLSDRALIGNSWELSFEAIPEVARYIVFKGSIAINGISLTVSYCNDSGTNFRVAVIPHTYENTTLKDLDLGSSVHLEGDLLGKYVEKFLRLGTLPNLSNLNSPQTSITTEFLLEHGW</sequence>
<evidence type="ECO:0000256" key="9">
    <source>
        <dbReference type="NCBIfam" id="TIGR00187"/>
    </source>
</evidence>
<dbReference type="Proteomes" id="UP000249467">
    <property type="component" value="Unassembled WGS sequence"/>
</dbReference>
<dbReference type="NCBIfam" id="NF006767">
    <property type="entry name" value="PRK09289.1"/>
    <property type="match status" value="1"/>
</dbReference>
<evidence type="ECO:0000256" key="7">
    <source>
        <dbReference type="ARBA" id="ARBA00022679"/>
    </source>
</evidence>
<feature type="repeat" description="Lumazine-binding" evidence="10">
    <location>
        <begin position="92"/>
        <end position="190"/>
    </location>
</feature>
<evidence type="ECO:0000256" key="1">
    <source>
        <dbReference type="ARBA" id="ARBA00000968"/>
    </source>
</evidence>
<dbReference type="CDD" id="cd00402">
    <property type="entry name" value="Riboflavin_synthase_like"/>
    <property type="match status" value="1"/>
</dbReference>
<keyword evidence="6" id="KW-0686">Riboflavin biosynthesis</keyword>
<dbReference type="InterPro" id="IPR026017">
    <property type="entry name" value="Lumazine-bd_dom"/>
</dbReference>
<dbReference type="PANTHER" id="PTHR21098:SF12">
    <property type="entry name" value="RIBOFLAVIN SYNTHASE"/>
    <property type="match status" value="1"/>
</dbReference>
<dbReference type="PIRSF" id="PIRSF000498">
    <property type="entry name" value="Riboflavin_syn_A"/>
    <property type="match status" value="1"/>
</dbReference>
<dbReference type="Gene3D" id="2.40.30.20">
    <property type="match status" value="2"/>
</dbReference>
<evidence type="ECO:0000313" key="12">
    <source>
        <dbReference type="EMBL" id="PZO39360.1"/>
    </source>
</evidence>
<evidence type="ECO:0000256" key="5">
    <source>
        <dbReference type="ARBA" id="ARBA00013950"/>
    </source>
</evidence>
<name>A0A2W4W4U0_9CYAN</name>
<dbReference type="NCBIfam" id="TIGR00187">
    <property type="entry name" value="ribE"/>
    <property type="match status" value="1"/>
</dbReference>
<evidence type="ECO:0000256" key="8">
    <source>
        <dbReference type="ARBA" id="ARBA00022737"/>
    </source>
</evidence>
<proteinExistence type="predicted"/>
<keyword evidence="7" id="KW-0808">Transferase</keyword>